<organism evidence="2 3">
    <name type="scientific">Halovenus salina</name>
    <dbReference type="NCBI Taxonomy" id="1510225"/>
    <lineage>
        <taxon>Archaea</taxon>
        <taxon>Methanobacteriati</taxon>
        <taxon>Methanobacteriota</taxon>
        <taxon>Stenosarchaea group</taxon>
        <taxon>Halobacteria</taxon>
        <taxon>Halobacteriales</taxon>
        <taxon>Haloarculaceae</taxon>
        <taxon>Halovenus</taxon>
    </lineage>
</organism>
<dbReference type="Proteomes" id="UP001596445">
    <property type="component" value="Unassembled WGS sequence"/>
</dbReference>
<keyword evidence="3" id="KW-1185">Reference proteome</keyword>
<comment type="caution">
    <text evidence="2">The sequence shown here is derived from an EMBL/GenBank/DDBJ whole genome shotgun (WGS) entry which is preliminary data.</text>
</comment>
<dbReference type="RefSeq" id="WP_382183756.1">
    <property type="nucleotide sequence ID" value="NZ_JBHSZI010000001.1"/>
</dbReference>
<dbReference type="EMBL" id="JBHSZI010000001">
    <property type="protein sequence ID" value="MFC7057041.1"/>
    <property type="molecule type" value="Genomic_DNA"/>
</dbReference>
<name>A0ABD5VYI0_9EURY</name>
<evidence type="ECO:0000313" key="2">
    <source>
        <dbReference type="EMBL" id="MFC7057041.1"/>
    </source>
</evidence>
<reference evidence="2 3" key="1">
    <citation type="journal article" date="2019" name="Int. J. Syst. Evol. Microbiol.">
        <title>The Global Catalogue of Microorganisms (GCM) 10K type strain sequencing project: providing services to taxonomists for standard genome sequencing and annotation.</title>
        <authorList>
            <consortium name="The Broad Institute Genomics Platform"/>
            <consortium name="The Broad Institute Genome Sequencing Center for Infectious Disease"/>
            <person name="Wu L."/>
            <person name="Ma J."/>
        </authorList>
    </citation>
    <scope>NUCLEOTIDE SEQUENCE [LARGE SCALE GENOMIC DNA]</scope>
    <source>
        <strain evidence="2 3">JCM 30072</strain>
    </source>
</reference>
<accession>A0ABD5VYI0</accession>
<sequence length="192" mass="20657">MYRVAAILLVGCLCLPAGLSTATTGPAGPEIVELYPNPTADGDHGEFVTVRVPPGTNLSQYRLADEQRSVRLDDTWGNSSAVVFSTHPQRTTSLVGRPVRELSDDIQLANGGERLRLLHNGSVVDEVTYGRAPEGEAYDAETDAWKPLGRTDRPVVSGRGGTVETFVLPDSPNRAVEFQRVPPSESDSQATQ</sequence>
<evidence type="ECO:0000313" key="3">
    <source>
        <dbReference type="Proteomes" id="UP001596445"/>
    </source>
</evidence>
<proteinExistence type="predicted"/>
<evidence type="ECO:0008006" key="4">
    <source>
        <dbReference type="Google" id="ProtNLM"/>
    </source>
</evidence>
<protein>
    <recommendedName>
        <fullName evidence="4">Lamin tail domain-containing protein</fullName>
    </recommendedName>
</protein>
<evidence type="ECO:0000256" key="1">
    <source>
        <dbReference type="SAM" id="MobiDB-lite"/>
    </source>
</evidence>
<gene>
    <name evidence="2" type="ORF">ACFQQG_01220</name>
</gene>
<feature type="region of interest" description="Disordered" evidence="1">
    <location>
        <begin position="149"/>
        <end position="192"/>
    </location>
</feature>
<dbReference type="AlphaFoldDB" id="A0ABD5VYI0"/>